<keyword evidence="1" id="KW-0732">Signal</keyword>
<dbReference type="Proteomes" id="UP000830116">
    <property type="component" value="Chromosome"/>
</dbReference>
<feature type="chain" id="PRO_5046721531" evidence="1">
    <location>
        <begin position="20"/>
        <end position="261"/>
    </location>
</feature>
<organism evidence="3 4">
    <name type="scientific">Bdellovibrio reynosensis</name>
    <dbReference type="NCBI Taxonomy" id="2835041"/>
    <lineage>
        <taxon>Bacteria</taxon>
        <taxon>Pseudomonadati</taxon>
        <taxon>Bdellovibrionota</taxon>
        <taxon>Bdellovibrionia</taxon>
        <taxon>Bdellovibrionales</taxon>
        <taxon>Pseudobdellovibrionaceae</taxon>
        <taxon>Bdellovibrio</taxon>
    </lineage>
</organism>
<dbReference type="GO" id="GO:0016787">
    <property type="term" value="F:hydrolase activity"/>
    <property type="evidence" value="ECO:0007669"/>
    <property type="project" value="UniProtKB-KW"/>
</dbReference>
<dbReference type="SUPFAM" id="SSF53474">
    <property type="entry name" value="alpha/beta-Hydrolases"/>
    <property type="match status" value="1"/>
</dbReference>
<feature type="signal peptide" evidence="1">
    <location>
        <begin position="1"/>
        <end position="19"/>
    </location>
</feature>
<sequence>MKVLSLALMFLLEVSICLAAIKTEVISYKEGKTELEGHLAYDDSMKGPRPAVVIVHQWKGLSDYEKMRAQQLAEKGYVVFAADIYGKGVRLTAMEDAKTVSSQYKNDVPKYRLRVKAAIDEIAKNKMVNPKMIVVMGYCFGGIGALEAARMNFQVVGAVSFHGGLTTPSPAMTKTVRPKILVLHGALDPNVPTKDVEAFMKEMNDAKADYQFIAYSGAVHAFTDKNSGNDPSKGVAYNEAADRRSWRHFMDFLDEVAPVTK</sequence>
<accession>A0ABY4CD24</accession>
<dbReference type="InterPro" id="IPR029058">
    <property type="entry name" value="AB_hydrolase_fold"/>
</dbReference>
<dbReference type="Pfam" id="PF01738">
    <property type="entry name" value="DLH"/>
    <property type="match status" value="1"/>
</dbReference>
<name>A0ABY4CD24_9BACT</name>
<dbReference type="EMBL" id="CP093442">
    <property type="protein sequence ID" value="UOF02847.1"/>
    <property type="molecule type" value="Genomic_DNA"/>
</dbReference>
<proteinExistence type="predicted"/>
<dbReference type="RefSeq" id="WP_243540666.1">
    <property type="nucleotide sequence ID" value="NZ_CP093442.1"/>
</dbReference>
<reference evidence="3" key="1">
    <citation type="submission" date="2022-03" db="EMBL/GenBank/DDBJ databases">
        <title>Genome Identification and Characterization of new species Bdellovibrio reynosense LBG001 sp. nov. from a Mexico soil sample.</title>
        <authorList>
            <person name="Camilli A."/>
            <person name="Ajao Y."/>
            <person name="Guo X."/>
        </authorList>
    </citation>
    <scope>NUCLEOTIDE SEQUENCE</scope>
    <source>
        <strain evidence="3">LBG001</strain>
    </source>
</reference>
<dbReference type="InterPro" id="IPR002925">
    <property type="entry name" value="Dienelactn_hydro"/>
</dbReference>
<dbReference type="InterPro" id="IPR050261">
    <property type="entry name" value="FrsA_esterase"/>
</dbReference>
<feature type="domain" description="Dienelactone hydrolase" evidence="2">
    <location>
        <begin position="39"/>
        <end position="255"/>
    </location>
</feature>
<evidence type="ECO:0000313" key="4">
    <source>
        <dbReference type="Proteomes" id="UP000830116"/>
    </source>
</evidence>
<dbReference type="PANTHER" id="PTHR22946:SF0">
    <property type="entry name" value="DIENELACTONE HYDROLASE DOMAIN-CONTAINING PROTEIN"/>
    <property type="match status" value="1"/>
</dbReference>
<evidence type="ECO:0000313" key="3">
    <source>
        <dbReference type="EMBL" id="UOF02847.1"/>
    </source>
</evidence>
<dbReference type="PANTHER" id="PTHR22946">
    <property type="entry name" value="DIENELACTONE HYDROLASE DOMAIN-CONTAINING PROTEIN-RELATED"/>
    <property type="match status" value="1"/>
</dbReference>
<evidence type="ECO:0000256" key="1">
    <source>
        <dbReference type="SAM" id="SignalP"/>
    </source>
</evidence>
<protein>
    <submittedName>
        <fullName evidence="3">Dienelactone hydrolase family protein</fullName>
    </submittedName>
</protein>
<keyword evidence="3" id="KW-0378">Hydrolase</keyword>
<keyword evidence="4" id="KW-1185">Reference proteome</keyword>
<evidence type="ECO:0000259" key="2">
    <source>
        <dbReference type="Pfam" id="PF01738"/>
    </source>
</evidence>
<dbReference type="Gene3D" id="3.40.50.1820">
    <property type="entry name" value="alpha/beta hydrolase"/>
    <property type="match status" value="1"/>
</dbReference>
<gene>
    <name evidence="3" type="ORF">MNR06_07760</name>
</gene>